<evidence type="ECO:0000256" key="1">
    <source>
        <dbReference type="ARBA" id="ARBA00022801"/>
    </source>
</evidence>
<evidence type="ECO:0000256" key="4">
    <source>
        <dbReference type="PROSITE-ProRule" id="PRU01161"/>
    </source>
</evidence>
<feature type="active site" description="Nucleophile" evidence="4">
    <location>
        <position position="62"/>
    </location>
</feature>
<feature type="active site" description="Proton acceptor" evidence="4">
    <location>
        <position position="201"/>
    </location>
</feature>
<keyword evidence="8" id="KW-1185">Reference proteome</keyword>
<dbReference type="InterPro" id="IPR002641">
    <property type="entry name" value="PNPLA_dom"/>
</dbReference>
<reference evidence="8" key="1">
    <citation type="submission" date="2017-04" db="EMBL/GenBank/DDBJ databases">
        <title>Function of individual gut microbiota members based on whole genome sequencing of pure cultures obtained from chicken caecum.</title>
        <authorList>
            <person name="Medvecky M."/>
            <person name="Cejkova D."/>
            <person name="Polansky O."/>
            <person name="Karasova D."/>
            <person name="Kubasova T."/>
            <person name="Cizek A."/>
            <person name="Rychlik I."/>
        </authorList>
    </citation>
    <scope>NUCLEOTIDE SEQUENCE [LARGE SCALE GENOMIC DNA]</scope>
    <source>
        <strain evidence="8">An178</strain>
    </source>
</reference>
<dbReference type="InterPro" id="IPR016035">
    <property type="entry name" value="Acyl_Trfase/lysoPLipase"/>
</dbReference>
<keyword evidence="5" id="KW-1133">Transmembrane helix</keyword>
<feature type="short sequence motif" description="GXGXXG" evidence="4">
    <location>
        <begin position="33"/>
        <end position="38"/>
    </location>
</feature>
<feature type="transmembrane region" description="Helical" evidence="5">
    <location>
        <begin position="12"/>
        <end position="36"/>
    </location>
</feature>
<evidence type="ECO:0000259" key="6">
    <source>
        <dbReference type="PROSITE" id="PS51635"/>
    </source>
</evidence>
<sequence>MLWRLYIYIKRFYYMVYVLWYTSVMKNGLVLGGGGAKGCYEVGSLQAFEECNIKFDCVAGTSIGAIIGAIYTQQTIDEVVDFVYAISPGQIVKDLFEFPDNFKDVLENKEQIKTFLEHFIKEKSNDISPLVHSFEKMFDYDRFIHSNIEYACMTYNVSKMQAQPFYKKDISREQAVSIIMASASCFPAFPMMDIDGQKYIDGGYADNVPISLIKEMNADKIIVIDVHGPGRNNTINQNEISLYIEPILPLTNFLDFRTEQGIRSLRLGYLETMKYLNEFSGYVYTFNRGSWPDIYRFEQYAKMVFKNHGILFEDDFFYKAISSVLGYRPKKLINSYFEMYQFGMLLEALALCSGTDAVNLYDWKDFIKEVLQRLRTIQPIQRPISFMDAIKILKNAHKEDIVVYFYGLLKGNGYRLPITYEPLKSIFDVSYAMASLWCLLDQYVKMV</sequence>
<accession>A0A1Y4LJU4</accession>
<dbReference type="Pfam" id="PF01734">
    <property type="entry name" value="Patatin"/>
    <property type="match status" value="1"/>
</dbReference>
<proteinExistence type="predicted"/>
<feature type="domain" description="PNPLA" evidence="6">
    <location>
        <begin position="29"/>
        <end position="214"/>
    </location>
</feature>
<dbReference type="PANTHER" id="PTHR14226:SF25">
    <property type="entry name" value="PHOSPHOESTERASE"/>
    <property type="match status" value="1"/>
</dbReference>
<dbReference type="GO" id="GO:0016042">
    <property type="term" value="P:lipid catabolic process"/>
    <property type="evidence" value="ECO:0007669"/>
    <property type="project" value="UniProtKB-UniRule"/>
</dbReference>
<dbReference type="PROSITE" id="PS51635">
    <property type="entry name" value="PNPLA"/>
    <property type="match status" value="1"/>
</dbReference>
<evidence type="ECO:0000256" key="2">
    <source>
        <dbReference type="ARBA" id="ARBA00022963"/>
    </source>
</evidence>
<keyword evidence="5" id="KW-0812">Transmembrane</keyword>
<dbReference type="PANTHER" id="PTHR14226">
    <property type="entry name" value="NEUROPATHY TARGET ESTERASE/SWISS CHEESE D.MELANOGASTER"/>
    <property type="match status" value="1"/>
</dbReference>
<dbReference type="EMBL" id="NFKM01000023">
    <property type="protein sequence ID" value="OUP56977.1"/>
    <property type="molecule type" value="Genomic_DNA"/>
</dbReference>
<feature type="short sequence motif" description="GXSXG" evidence="4">
    <location>
        <begin position="60"/>
        <end position="64"/>
    </location>
</feature>
<dbReference type="Proteomes" id="UP000195447">
    <property type="component" value="Unassembled WGS sequence"/>
</dbReference>
<protein>
    <recommendedName>
        <fullName evidence="6">PNPLA domain-containing protein</fullName>
    </recommendedName>
</protein>
<dbReference type="CDD" id="cd07209">
    <property type="entry name" value="Pat_hypo_Ecoli_Z1214_like"/>
    <property type="match status" value="1"/>
</dbReference>
<evidence type="ECO:0000313" key="8">
    <source>
        <dbReference type="Proteomes" id="UP000195447"/>
    </source>
</evidence>
<evidence type="ECO:0000256" key="3">
    <source>
        <dbReference type="ARBA" id="ARBA00023098"/>
    </source>
</evidence>
<keyword evidence="2 4" id="KW-0442">Lipid degradation</keyword>
<keyword evidence="5" id="KW-0472">Membrane</keyword>
<evidence type="ECO:0000256" key="5">
    <source>
        <dbReference type="SAM" id="Phobius"/>
    </source>
</evidence>
<keyword evidence="3 4" id="KW-0443">Lipid metabolism</keyword>
<dbReference type="InterPro" id="IPR050301">
    <property type="entry name" value="NTE"/>
</dbReference>
<dbReference type="AlphaFoldDB" id="A0A1Y4LJU4"/>
<dbReference type="SUPFAM" id="SSF52151">
    <property type="entry name" value="FabD/lysophospholipase-like"/>
    <property type="match status" value="1"/>
</dbReference>
<comment type="caution">
    <text evidence="7">The sequence shown here is derived from an EMBL/GenBank/DDBJ whole genome shotgun (WGS) entry which is preliminary data.</text>
</comment>
<dbReference type="Gene3D" id="3.40.1090.10">
    <property type="entry name" value="Cytosolic phospholipase A2 catalytic domain"/>
    <property type="match status" value="2"/>
</dbReference>
<gene>
    <name evidence="7" type="ORF">B5F14_09325</name>
</gene>
<organism evidence="7 8">
    <name type="scientific">Faecalitalea cylindroides</name>
    <dbReference type="NCBI Taxonomy" id="39483"/>
    <lineage>
        <taxon>Bacteria</taxon>
        <taxon>Bacillati</taxon>
        <taxon>Bacillota</taxon>
        <taxon>Erysipelotrichia</taxon>
        <taxon>Erysipelotrichales</taxon>
        <taxon>Erysipelotrichaceae</taxon>
        <taxon>Faecalitalea</taxon>
    </lineage>
</organism>
<feature type="short sequence motif" description="DGA/G" evidence="4">
    <location>
        <begin position="201"/>
        <end position="203"/>
    </location>
</feature>
<evidence type="ECO:0000313" key="7">
    <source>
        <dbReference type="EMBL" id="OUP56977.1"/>
    </source>
</evidence>
<dbReference type="GO" id="GO:0016787">
    <property type="term" value="F:hydrolase activity"/>
    <property type="evidence" value="ECO:0007669"/>
    <property type="project" value="UniProtKB-UniRule"/>
</dbReference>
<name>A0A1Y4LJU4_9FIRM</name>
<keyword evidence="1 4" id="KW-0378">Hydrolase</keyword>